<dbReference type="PANTHER" id="PTHR23147">
    <property type="entry name" value="SERINE/ARGININE RICH SPLICING FACTOR"/>
    <property type="match status" value="1"/>
</dbReference>
<feature type="region of interest" description="Disordered" evidence="1">
    <location>
        <begin position="142"/>
        <end position="304"/>
    </location>
</feature>
<protein>
    <recommendedName>
        <fullName evidence="2">RRM domain-containing protein</fullName>
    </recommendedName>
</protein>
<feature type="compositionally biased region" description="Basic and acidic residues" evidence="1">
    <location>
        <begin position="199"/>
        <end position="216"/>
    </location>
</feature>
<sequence length="304" mass="33923">MGKRILHVTGFGHNTRARDLAHAFERYGRLVRCDIPGARRESKPEPTGRQKPPRSTPLPSRIGLSAPLPSANADRCVVRCIVLSATVNRIPFANPCAGIPDNRFAFVEYEESRDAADAFDRMHDQYVGDHRIGVQWAKRPPARSWRFDGGDERGAPSGDRARSSRRSRSRSPSYRSRGGDRSSRRSGRSRSRSRSSRSPARDDRRSNGRGYDDRRAAPSSSRRPPSESRSPSRNARRRDESAGRPAPRDRSPGSRRSYSRSPSRSRSPRAKPSAPAMDVDALRPADEPTSAHDDAADHHDDLED</sequence>
<proteinExistence type="predicted"/>
<dbReference type="Gene3D" id="3.30.70.330">
    <property type="match status" value="1"/>
</dbReference>
<dbReference type="Proteomes" id="UP001140011">
    <property type="component" value="Unassembled WGS sequence"/>
</dbReference>
<reference evidence="3" key="1">
    <citation type="submission" date="2022-07" db="EMBL/GenBank/DDBJ databases">
        <title>Phylogenomic reconstructions and comparative analyses of Kickxellomycotina fungi.</title>
        <authorList>
            <person name="Reynolds N.K."/>
            <person name="Stajich J.E."/>
            <person name="Barry K."/>
            <person name="Grigoriev I.V."/>
            <person name="Crous P."/>
            <person name="Smith M.E."/>
        </authorList>
    </citation>
    <scope>NUCLEOTIDE SEQUENCE</scope>
    <source>
        <strain evidence="3">BCRC 34297</strain>
    </source>
</reference>
<gene>
    <name evidence="3" type="ORF">GGI19_000591</name>
</gene>
<organism evidence="3 4">
    <name type="scientific">Coemansia pectinata</name>
    <dbReference type="NCBI Taxonomy" id="1052879"/>
    <lineage>
        <taxon>Eukaryota</taxon>
        <taxon>Fungi</taxon>
        <taxon>Fungi incertae sedis</taxon>
        <taxon>Zoopagomycota</taxon>
        <taxon>Kickxellomycotina</taxon>
        <taxon>Kickxellomycetes</taxon>
        <taxon>Kickxellales</taxon>
        <taxon>Kickxellaceae</taxon>
        <taxon>Coemansia</taxon>
    </lineage>
</organism>
<keyword evidence="4" id="KW-1185">Reference proteome</keyword>
<feature type="compositionally biased region" description="Basic and acidic residues" evidence="1">
    <location>
        <begin position="35"/>
        <end position="48"/>
    </location>
</feature>
<feature type="compositionally biased region" description="Basic and acidic residues" evidence="1">
    <location>
        <begin position="280"/>
        <end position="304"/>
    </location>
</feature>
<dbReference type="InterPro" id="IPR000504">
    <property type="entry name" value="RRM_dom"/>
</dbReference>
<evidence type="ECO:0000313" key="4">
    <source>
        <dbReference type="Proteomes" id="UP001140011"/>
    </source>
</evidence>
<dbReference type="SMART" id="SM00360">
    <property type="entry name" value="RRM"/>
    <property type="match status" value="1"/>
</dbReference>
<dbReference type="InterPro" id="IPR035979">
    <property type="entry name" value="RBD_domain_sf"/>
</dbReference>
<feature type="compositionally biased region" description="Low complexity" evidence="1">
    <location>
        <begin position="217"/>
        <end position="233"/>
    </location>
</feature>
<comment type="caution">
    <text evidence="3">The sequence shown here is derived from an EMBL/GenBank/DDBJ whole genome shotgun (WGS) entry which is preliminary data.</text>
</comment>
<feature type="compositionally biased region" description="Basic and acidic residues" evidence="1">
    <location>
        <begin position="237"/>
        <end position="252"/>
    </location>
</feature>
<feature type="compositionally biased region" description="Low complexity" evidence="1">
    <location>
        <begin position="254"/>
        <end position="276"/>
    </location>
</feature>
<dbReference type="Pfam" id="PF00076">
    <property type="entry name" value="RRM_1"/>
    <property type="match status" value="1"/>
</dbReference>
<evidence type="ECO:0000313" key="3">
    <source>
        <dbReference type="EMBL" id="KAJ2756787.1"/>
    </source>
</evidence>
<evidence type="ECO:0000256" key="1">
    <source>
        <dbReference type="SAM" id="MobiDB-lite"/>
    </source>
</evidence>
<feature type="compositionally biased region" description="Basic residues" evidence="1">
    <location>
        <begin position="184"/>
        <end position="195"/>
    </location>
</feature>
<feature type="domain" description="RRM" evidence="2">
    <location>
        <begin position="5"/>
        <end position="135"/>
    </location>
</feature>
<dbReference type="EMBL" id="JANBUH010000016">
    <property type="protein sequence ID" value="KAJ2756787.1"/>
    <property type="molecule type" value="Genomic_DNA"/>
</dbReference>
<accession>A0A9W8H5Z9</accession>
<dbReference type="SUPFAM" id="SSF54928">
    <property type="entry name" value="RNA-binding domain, RBD"/>
    <property type="match status" value="1"/>
</dbReference>
<dbReference type="InterPro" id="IPR050907">
    <property type="entry name" value="SRSF"/>
</dbReference>
<feature type="region of interest" description="Disordered" evidence="1">
    <location>
        <begin position="35"/>
        <end position="66"/>
    </location>
</feature>
<evidence type="ECO:0000259" key="2">
    <source>
        <dbReference type="SMART" id="SM00360"/>
    </source>
</evidence>
<dbReference type="GO" id="GO:0003723">
    <property type="term" value="F:RNA binding"/>
    <property type="evidence" value="ECO:0007669"/>
    <property type="project" value="InterPro"/>
</dbReference>
<dbReference type="InterPro" id="IPR012677">
    <property type="entry name" value="Nucleotide-bd_a/b_plait_sf"/>
</dbReference>
<dbReference type="AlphaFoldDB" id="A0A9W8H5Z9"/>
<feature type="compositionally biased region" description="Basic and acidic residues" evidence="1">
    <location>
        <begin position="145"/>
        <end position="162"/>
    </location>
</feature>
<dbReference type="OrthoDB" id="5970at2759"/>
<name>A0A9W8H5Z9_9FUNG</name>